<evidence type="ECO:0000256" key="8">
    <source>
        <dbReference type="HAMAP-Rule" id="MF_01161"/>
    </source>
</evidence>
<evidence type="ECO:0000313" key="10">
    <source>
        <dbReference type="EMBL" id="MDG4476015.1"/>
    </source>
</evidence>
<dbReference type="GO" id="GO:0005737">
    <property type="term" value="C:cytoplasm"/>
    <property type="evidence" value="ECO:0007669"/>
    <property type="project" value="UniProtKB-SubCell"/>
</dbReference>
<reference evidence="10" key="1">
    <citation type="journal article" date="2022" name="bioRxiv">
        <title>Thiovibrio frasassiensisgen. nov., sp. nov., an autotrophic, elemental sulfur disproportionating bacterium isolated from sulfidic karst sediment, and proposal of Thiovibrionaceae fam. nov.</title>
        <authorList>
            <person name="Aronson H."/>
            <person name="Thomas C."/>
            <person name="Bhattacharyya M."/>
            <person name="Eckstein S."/>
            <person name="Jensen S."/>
            <person name="Barco R."/>
            <person name="Macalady J."/>
            <person name="Amend J."/>
        </authorList>
    </citation>
    <scope>NUCLEOTIDE SEQUENCE</scope>
    <source>
        <strain evidence="10">RS19-109</strain>
    </source>
</reference>
<dbReference type="SUPFAM" id="SSF82829">
    <property type="entry name" value="MesJ substrate recognition domain-like"/>
    <property type="match status" value="1"/>
</dbReference>
<comment type="subcellular location">
    <subcellularLocation>
        <location evidence="1 8">Cytoplasm</location>
    </subcellularLocation>
</comment>
<comment type="similarity">
    <text evidence="8">Belongs to the tRNA(Ile)-lysidine synthase family.</text>
</comment>
<dbReference type="SUPFAM" id="SSF52402">
    <property type="entry name" value="Adenine nucleotide alpha hydrolases-like"/>
    <property type="match status" value="1"/>
</dbReference>
<dbReference type="Proteomes" id="UP001154240">
    <property type="component" value="Unassembled WGS sequence"/>
</dbReference>
<name>A0A9X4RM64_9BACT</name>
<dbReference type="SMART" id="SM00977">
    <property type="entry name" value="TilS_C"/>
    <property type="match status" value="1"/>
</dbReference>
<keyword evidence="2 8" id="KW-0963">Cytoplasm</keyword>
<dbReference type="Pfam" id="PF11734">
    <property type="entry name" value="TilS_C"/>
    <property type="match status" value="1"/>
</dbReference>
<evidence type="ECO:0000256" key="2">
    <source>
        <dbReference type="ARBA" id="ARBA00022490"/>
    </source>
</evidence>
<evidence type="ECO:0000259" key="9">
    <source>
        <dbReference type="SMART" id="SM00977"/>
    </source>
</evidence>
<dbReference type="PANTHER" id="PTHR43033">
    <property type="entry name" value="TRNA(ILE)-LYSIDINE SYNTHASE-RELATED"/>
    <property type="match status" value="1"/>
</dbReference>
<dbReference type="InterPro" id="IPR012795">
    <property type="entry name" value="tRNA_Ile_lys_synt_N"/>
</dbReference>
<comment type="caution">
    <text evidence="10">The sequence shown here is derived from an EMBL/GenBank/DDBJ whole genome shotgun (WGS) entry which is preliminary data.</text>
</comment>
<organism evidence="10 11">
    <name type="scientific">Thiovibrio frasassiensis</name>
    <dbReference type="NCBI Taxonomy" id="2984131"/>
    <lineage>
        <taxon>Bacteria</taxon>
        <taxon>Pseudomonadati</taxon>
        <taxon>Thermodesulfobacteriota</taxon>
        <taxon>Desulfobulbia</taxon>
        <taxon>Desulfobulbales</taxon>
        <taxon>Thiovibrionaceae</taxon>
        <taxon>Thiovibrio</taxon>
    </lineage>
</organism>
<evidence type="ECO:0000256" key="5">
    <source>
        <dbReference type="ARBA" id="ARBA00022741"/>
    </source>
</evidence>
<dbReference type="InterPro" id="IPR012094">
    <property type="entry name" value="tRNA_Ile_lys_synt"/>
</dbReference>
<keyword evidence="4 8" id="KW-0819">tRNA processing</keyword>
<evidence type="ECO:0000313" key="11">
    <source>
        <dbReference type="Proteomes" id="UP001154240"/>
    </source>
</evidence>
<dbReference type="GO" id="GO:0032267">
    <property type="term" value="F:tRNA(Ile)-lysidine synthase activity"/>
    <property type="evidence" value="ECO:0007669"/>
    <property type="project" value="UniProtKB-EC"/>
</dbReference>
<dbReference type="InterPro" id="IPR014729">
    <property type="entry name" value="Rossmann-like_a/b/a_fold"/>
</dbReference>
<comment type="catalytic activity">
    <reaction evidence="7 8">
        <text>cytidine(34) in tRNA(Ile2) + L-lysine + ATP = lysidine(34) in tRNA(Ile2) + AMP + diphosphate + H(+)</text>
        <dbReference type="Rhea" id="RHEA:43744"/>
        <dbReference type="Rhea" id="RHEA-COMP:10625"/>
        <dbReference type="Rhea" id="RHEA-COMP:10670"/>
        <dbReference type="ChEBI" id="CHEBI:15378"/>
        <dbReference type="ChEBI" id="CHEBI:30616"/>
        <dbReference type="ChEBI" id="CHEBI:32551"/>
        <dbReference type="ChEBI" id="CHEBI:33019"/>
        <dbReference type="ChEBI" id="CHEBI:82748"/>
        <dbReference type="ChEBI" id="CHEBI:83665"/>
        <dbReference type="ChEBI" id="CHEBI:456215"/>
        <dbReference type="EC" id="6.3.4.19"/>
    </reaction>
</comment>
<dbReference type="Pfam" id="PF01171">
    <property type="entry name" value="ATP_bind_3"/>
    <property type="match status" value="1"/>
</dbReference>
<dbReference type="SUPFAM" id="SSF56037">
    <property type="entry name" value="PheT/TilS domain"/>
    <property type="match status" value="1"/>
</dbReference>
<dbReference type="EMBL" id="JAPHEH010000001">
    <property type="protein sequence ID" value="MDG4476015.1"/>
    <property type="molecule type" value="Genomic_DNA"/>
</dbReference>
<evidence type="ECO:0000256" key="6">
    <source>
        <dbReference type="ARBA" id="ARBA00022840"/>
    </source>
</evidence>
<feature type="binding site" evidence="8">
    <location>
        <begin position="29"/>
        <end position="34"/>
    </location>
    <ligand>
        <name>ATP</name>
        <dbReference type="ChEBI" id="CHEBI:30616"/>
    </ligand>
</feature>
<dbReference type="NCBIfam" id="TIGR02432">
    <property type="entry name" value="lysidine_TilS_N"/>
    <property type="match status" value="1"/>
</dbReference>
<accession>A0A9X4RM64</accession>
<dbReference type="InterPro" id="IPR011063">
    <property type="entry name" value="TilS/TtcA_N"/>
</dbReference>
<comment type="function">
    <text evidence="8">Ligates lysine onto the cytidine present at position 34 of the AUA codon-specific tRNA(Ile) that contains the anticodon CAU, in an ATP-dependent manner. Cytidine is converted to lysidine, thus changing the amino acid specificity of the tRNA from methionine to isoleucine.</text>
</comment>
<keyword evidence="5 8" id="KW-0547">Nucleotide-binding</keyword>
<proteinExistence type="inferred from homology"/>
<evidence type="ECO:0000256" key="3">
    <source>
        <dbReference type="ARBA" id="ARBA00022598"/>
    </source>
</evidence>
<dbReference type="Gene3D" id="3.40.50.620">
    <property type="entry name" value="HUPs"/>
    <property type="match status" value="1"/>
</dbReference>
<dbReference type="GO" id="GO:0006400">
    <property type="term" value="P:tRNA modification"/>
    <property type="evidence" value="ECO:0007669"/>
    <property type="project" value="UniProtKB-UniRule"/>
</dbReference>
<keyword evidence="3 8" id="KW-0436">Ligase</keyword>
<comment type="domain">
    <text evidence="8">The N-terminal region contains the highly conserved SGGXDS motif, predicted to be a P-loop motif involved in ATP binding.</text>
</comment>
<keyword evidence="11" id="KW-1185">Reference proteome</keyword>
<sequence>MHSFIKKVGETIKREAQLVAGERCVVAVSGGPDSMALLYTLAQLAPLLEVSLVVGHLDHGLRPKEAAAEASLVQEAAQGLGLVCECGKVEVAAYAKEQGLSREHGARNLRYGFLEELAARHRADKIAVAHTADDQAEEVLLRLVRGTGRAGLAGMARVRDGLVIRPFLGIAKAEILRYLAAENIPYCLDSSNRERIYLRNRIRLDLLPYLQAHFNPNIGNSLRETATILQGEEELLAGMASQAYAQAVVEEQGEPANLMIQLENFLAHPLAIRRRILETACWRMGCRPTFRQIAQLLSLAETGGEGAGLHLARGLRVVRAEGRMLFCYPQGRKPVRGNLMAVGKEEVSFCRALPGPGEYSLEGLGVRIKVRQLATLPEGWEGEGAKVLYCDGEKVSFPLLVRFVRQGDRFHPLGASGRKKVGDFFTDQKIPAGQRQRIPILADQEGIIAILGVRPDQRAAIGSQTRRILAVSLHPLSPGENGFTEKAIHGK</sequence>
<dbReference type="NCBIfam" id="TIGR02433">
    <property type="entry name" value="lysidine_TilS_C"/>
    <property type="match status" value="1"/>
</dbReference>
<gene>
    <name evidence="8 10" type="primary">tilS</name>
    <name evidence="10" type="ORF">OLX77_07570</name>
</gene>
<evidence type="ECO:0000256" key="7">
    <source>
        <dbReference type="ARBA" id="ARBA00048539"/>
    </source>
</evidence>
<evidence type="ECO:0000256" key="1">
    <source>
        <dbReference type="ARBA" id="ARBA00004496"/>
    </source>
</evidence>
<keyword evidence="6 8" id="KW-0067">ATP-binding</keyword>
<reference evidence="10" key="2">
    <citation type="submission" date="2022-10" db="EMBL/GenBank/DDBJ databases">
        <authorList>
            <person name="Aronson H.S."/>
        </authorList>
    </citation>
    <scope>NUCLEOTIDE SEQUENCE</scope>
    <source>
        <strain evidence="10">RS19-109</strain>
    </source>
</reference>
<dbReference type="Gene3D" id="1.20.59.20">
    <property type="match status" value="1"/>
</dbReference>
<dbReference type="CDD" id="cd01992">
    <property type="entry name" value="TilS_N"/>
    <property type="match status" value="1"/>
</dbReference>
<dbReference type="InterPro" id="IPR012796">
    <property type="entry name" value="Lysidine-tRNA-synth_C"/>
</dbReference>
<dbReference type="HAMAP" id="MF_01161">
    <property type="entry name" value="tRNA_Ile_lys_synt"/>
    <property type="match status" value="1"/>
</dbReference>
<dbReference type="GO" id="GO:0005524">
    <property type="term" value="F:ATP binding"/>
    <property type="evidence" value="ECO:0007669"/>
    <property type="project" value="UniProtKB-UniRule"/>
</dbReference>
<evidence type="ECO:0000256" key="4">
    <source>
        <dbReference type="ARBA" id="ARBA00022694"/>
    </source>
</evidence>
<dbReference type="RefSeq" id="WP_307632984.1">
    <property type="nucleotide sequence ID" value="NZ_JAPHEH010000001.1"/>
</dbReference>
<feature type="domain" description="Lysidine-tRNA(Ile) synthetase C-terminal" evidence="9">
    <location>
        <begin position="399"/>
        <end position="471"/>
    </location>
</feature>
<dbReference type="EC" id="6.3.4.19" evidence="8"/>
<dbReference type="AlphaFoldDB" id="A0A9X4RM64"/>
<protein>
    <recommendedName>
        <fullName evidence="8">tRNA(Ile)-lysidine synthase</fullName>
        <ecNumber evidence="8">6.3.4.19</ecNumber>
    </recommendedName>
    <alternativeName>
        <fullName evidence="8">tRNA(Ile)-2-lysyl-cytidine synthase</fullName>
    </alternativeName>
    <alternativeName>
        <fullName evidence="8">tRNA(Ile)-lysidine synthetase</fullName>
    </alternativeName>
</protein>
<dbReference type="PANTHER" id="PTHR43033:SF1">
    <property type="entry name" value="TRNA(ILE)-LYSIDINE SYNTHASE-RELATED"/>
    <property type="match status" value="1"/>
</dbReference>